<dbReference type="PANTHER" id="PTHR14969:SF13">
    <property type="entry name" value="AT30094P"/>
    <property type="match status" value="1"/>
</dbReference>
<dbReference type="CDD" id="cd03392">
    <property type="entry name" value="PAP2_like_2"/>
    <property type="match status" value="1"/>
</dbReference>
<feature type="transmembrane region" description="Helical" evidence="1">
    <location>
        <begin position="122"/>
        <end position="146"/>
    </location>
</feature>
<accession>A0A0V8JHU2</accession>
<feature type="transmembrane region" description="Helical" evidence="1">
    <location>
        <begin position="83"/>
        <end position="102"/>
    </location>
</feature>
<dbReference type="SMART" id="SM00014">
    <property type="entry name" value="acidPPc"/>
    <property type="match status" value="1"/>
</dbReference>
<keyword evidence="4" id="KW-1185">Reference proteome</keyword>
<evidence type="ECO:0000259" key="2">
    <source>
        <dbReference type="SMART" id="SM00014"/>
    </source>
</evidence>
<dbReference type="PANTHER" id="PTHR14969">
    <property type="entry name" value="SPHINGOSINE-1-PHOSPHATE PHOSPHOHYDROLASE"/>
    <property type="match status" value="1"/>
</dbReference>
<dbReference type="InterPro" id="IPR000326">
    <property type="entry name" value="PAP2/HPO"/>
</dbReference>
<sequence length="215" mass="24996">MLTRRQYIVTVCLALALFVILMLTFDTDFVKELDYDVLHTIFEWRTSWLTPFFIFITTLGSWYVTAPIWLVLVILLMYKRQGISALFITLVFWGVRGLNWLLKEIFERPRPGWSQLIDASHYSFPSGHAMNSSAFFVGLLCLVLAYSKTQSVRSIAYTSFILLIILVGFSRMYLGVHYLTDVLAGYALGISWAISMYQLYRKFMHSSLKKYQFPT</sequence>
<dbReference type="RefSeq" id="WP_025911461.1">
    <property type="nucleotide sequence ID" value="NZ_KQ758691.1"/>
</dbReference>
<feature type="transmembrane region" description="Helical" evidence="1">
    <location>
        <begin position="155"/>
        <end position="176"/>
    </location>
</feature>
<proteinExistence type="predicted"/>
<keyword evidence="1" id="KW-0472">Membrane</keyword>
<feature type="transmembrane region" description="Helical" evidence="1">
    <location>
        <begin position="7"/>
        <end position="25"/>
    </location>
</feature>
<comment type="caution">
    <text evidence="3">The sequence shown here is derived from an EMBL/GenBank/DDBJ whole genome shotgun (WGS) entry which is preliminary data.</text>
</comment>
<dbReference type="Gene3D" id="1.20.144.10">
    <property type="entry name" value="Phosphatidic acid phosphatase type 2/haloperoxidase"/>
    <property type="match status" value="2"/>
</dbReference>
<evidence type="ECO:0000256" key="1">
    <source>
        <dbReference type="SAM" id="Phobius"/>
    </source>
</evidence>
<feature type="transmembrane region" description="Helical" evidence="1">
    <location>
        <begin position="52"/>
        <end position="76"/>
    </location>
</feature>
<keyword evidence="1" id="KW-1133">Transmembrane helix</keyword>
<evidence type="ECO:0000313" key="4">
    <source>
        <dbReference type="Proteomes" id="UP000053681"/>
    </source>
</evidence>
<name>A0A0V8JHU2_9BACI</name>
<keyword evidence="1" id="KW-0812">Transmembrane</keyword>
<dbReference type="InterPro" id="IPR036938">
    <property type="entry name" value="PAP2/HPO_sf"/>
</dbReference>
<dbReference type="SUPFAM" id="SSF48317">
    <property type="entry name" value="Acid phosphatase/Vanadium-dependent haloperoxidase"/>
    <property type="match status" value="1"/>
</dbReference>
<dbReference type="Proteomes" id="UP000053681">
    <property type="component" value="Unassembled WGS sequence"/>
</dbReference>
<organism evidence="3 4">
    <name type="scientific">Priestia veravalensis</name>
    <dbReference type="NCBI Taxonomy" id="1414648"/>
    <lineage>
        <taxon>Bacteria</taxon>
        <taxon>Bacillati</taxon>
        <taxon>Bacillota</taxon>
        <taxon>Bacilli</taxon>
        <taxon>Bacillales</taxon>
        <taxon>Bacillaceae</taxon>
        <taxon>Priestia</taxon>
    </lineage>
</organism>
<dbReference type="EMBL" id="LNQP01000076">
    <property type="protein sequence ID" value="KSU86598.1"/>
    <property type="molecule type" value="Genomic_DNA"/>
</dbReference>
<feature type="transmembrane region" description="Helical" evidence="1">
    <location>
        <begin position="182"/>
        <end position="200"/>
    </location>
</feature>
<evidence type="ECO:0000313" key="3">
    <source>
        <dbReference type="EMBL" id="KSU86598.1"/>
    </source>
</evidence>
<protein>
    <submittedName>
        <fullName evidence="3">Phosphoesterase</fullName>
    </submittedName>
</protein>
<gene>
    <name evidence="3" type="ORF">AS180_17825</name>
</gene>
<dbReference type="AlphaFoldDB" id="A0A0V8JHU2"/>
<dbReference type="Pfam" id="PF01569">
    <property type="entry name" value="PAP2"/>
    <property type="match status" value="1"/>
</dbReference>
<reference evidence="3 4" key="1">
    <citation type="submission" date="2015-11" db="EMBL/GenBank/DDBJ databases">
        <title>Bacillus caseinolyticus sp nov.</title>
        <authorList>
            <person name="Dastager S.G."/>
            <person name="Mawlankar R."/>
        </authorList>
    </citation>
    <scope>NUCLEOTIDE SEQUENCE [LARGE SCALE GENOMIC DNA]</scope>
    <source>
        <strain evidence="3 4">SGD-V-76</strain>
    </source>
</reference>
<feature type="domain" description="Phosphatidic acid phosphatase type 2/haloperoxidase" evidence="2">
    <location>
        <begin position="85"/>
        <end position="197"/>
    </location>
</feature>